<organism evidence="1 2">
    <name type="scientific">Gossypium arboreum</name>
    <name type="common">Tree cotton</name>
    <name type="synonym">Gossypium nanking</name>
    <dbReference type="NCBI Taxonomy" id="29729"/>
    <lineage>
        <taxon>Eukaryota</taxon>
        <taxon>Viridiplantae</taxon>
        <taxon>Streptophyta</taxon>
        <taxon>Embryophyta</taxon>
        <taxon>Tracheophyta</taxon>
        <taxon>Spermatophyta</taxon>
        <taxon>Magnoliopsida</taxon>
        <taxon>eudicotyledons</taxon>
        <taxon>Gunneridae</taxon>
        <taxon>Pentapetalae</taxon>
        <taxon>rosids</taxon>
        <taxon>malvids</taxon>
        <taxon>Malvales</taxon>
        <taxon>Malvaceae</taxon>
        <taxon>Malvoideae</taxon>
        <taxon>Gossypium</taxon>
    </lineage>
</organism>
<dbReference type="EMBL" id="JARKNE010000011">
    <property type="protein sequence ID" value="KAK5785433.1"/>
    <property type="molecule type" value="Genomic_DNA"/>
</dbReference>
<protein>
    <submittedName>
        <fullName evidence="1">Uncharacterized protein</fullName>
    </submittedName>
</protein>
<reference evidence="1 2" key="1">
    <citation type="submission" date="2023-03" db="EMBL/GenBank/DDBJ databases">
        <title>WGS of Gossypium arboreum.</title>
        <authorList>
            <person name="Yu D."/>
        </authorList>
    </citation>
    <scope>NUCLEOTIDE SEQUENCE [LARGE SCALE GENOMIC DNA]</scope>
    <source>
        <tissue evidence="1">Leaf</tissue>
    </source>
</reference>
<gene>
    <name evidence="1" type="ORF">PVK06_040017</name>
</gene>
<sequence length="139" mass="16286">MLQYVNCVQPYLKEVAFEFYANLFKILFELRSKLEHKAYAKEMYYNFDIIKIRKLLVHPCASDVEHDDSFDSIGKLFTNEVHLTWPLAAKILASTLKPTYDSLFSIATKNQIPIFQSNIVTKKMATLPRRLYFKNHEAC</sequence>
<keyword evidence="2" id="KW-1185">Reference proteome</keyword>
<comment type="caution">
    <text evidence="1">The sequence shown here is derived from an EMBL/GenBank/DDBJ whole genome shotgun (WGS) entry which is preliminary data.</text>
</comment>
<proteinExistence type="predicted"/>
<evidence type="ECO:0000313" key="1">
    <source>
        <dbReference type="EMBL" id="KAK5785433.1"/>
    </source>
</evidence>
<evidence type="ECO:0000313" key="2">
    <source>
        <dbReference type="Proteomes" id="UP001358586"/>
    </source>
</evidence>
<dbReference type="Proteomes" id="UP001358586">
    <property type="component" value="Chromosome 11"/>
</dbReference>
<accession>A0ABR0N4C5</accession>
<name>A0ABR0N4C5_GOSAR</name>